<evidence type="ECO:0000313" key="1">
    <source>
        <dbReference type="Proteomes" id="UP000095284"/>
    </source>
</evidence>
<organism evidence="1 2">
    <name type="scientific">Bursaphelenchus xylophilus</name>
    <name type="common">Pinewood nematode worm</name>
    <name type="synonym">Aphelenchoides xylophilus</name>
    <dbReference type="NCBI Taxonomy" id="6326"/>
    <lineage>
        <taxon>Eukaryota</taxon>
        <taxon>Metazoa</taxon>
        <taxon>Ecdysozoa</taxon>
        <taxon>Nematoda</taxon>
        <taxon>Chromadorea</taxon>
        <taxon>Rhabditida</taxon>
        <taxon>Tylenchina</taxon>
        <taxon>Tylenchomorpha</taxon>
        <taxon>Aphelenchoidea</taxon>
        <taxon>Aphelenchoididae</taxon>
        <taxon>Bursaphelenchus</taxon>
    </lineage>
</organism>
<proteinExistence type="predicted"/>
<protein>
    <submittedName>
        <fullName evidence="2">Uncharacterized protein</fullName>
    </submittedName>
</protein>
<dbReference type="AlphaFoldDB" id="A0A1I7SQU8"/>
<name>A0A1I7SQU8_BURXY</name>
<dbReference type="Proteomes" id="UP000095284">
    <property type="component" value="Unplaced"/>
</dbReference>
<accession>A0A1I7SQU8</accession>
<sequence length="310" mass="34028">MATTAASDSGRLRTEIGKSRAHLIKATENLDGILSKVPPNLDIPLEELNAFRHSVATADDRLLQHYTSLMELESEWKKLAEKIPAEVQERSIYYRKFGPLNKPLNAAATTHKHAQRVCAELDRAIDAATDHAVDMPIRPLTPIKPGTQTDYDSSLSEADPFSQLQIASPKPATPAVQGPPTVPEIAKPIPVQITKELNANVQASPALPVPARSQNELPLPSGPSITANRLEQIELSKLRRATSYLFMPENCKIQSQQQQCNPSGEINSIIYSNHASGATNRKNQKCTAFSISSAFYYGQRTTHNLVHNIV</sequence>
<reference evidence="2" key="1">
    <citation type="submission" date="2016-11" db="UniProtKB">
        <authorList>
            <consortium name="WormBaseParasite"/>
        </authorList>
    </citation>
    <scope>IDENTIFICATION</scope>
</reference>
<dbReference type="WBParaSite" id="BXY_1541100.1">
    <property type="protein sequence ID" value="BXY_1541100.1"/>
    <property type="gene ID" value="BXY_1541100"/>
</dbReference>
<evidence type="ECO:0000313" key="2">
    <source>
        <dbReference type="WBParaSite" id="BXY_1541100.1"/>
    </source>
</evidence>